<keyword evidence="5" id="KW-1185">Reference proteome</keyword>
<dbReference type="PANTHER" id="PTHR13194:SF19">
    <property type="entry name" value="NAD(P)-BINDING ROSSMANN-FOLD SUPERFAMILY PROTEIN"/>
    <property type="match status" value="1"/>
</dbReference>
<dbReference type="Pfam" id="PF08547">
    <property type="entry name" value="CIA30"/>
    <property type="match status" value="1"/>
</dbReference>
<accession>A0A2K8KPA5</accession>
<gene>
    <name evidence="4" type="ORF">REIFOR_01306</name>
</gene>
<evidence type="ECO:0000313" key="4">
    <source>
        <dbReference type="EMBL" id="ATX76452.1"/>
    </source>
</evidence>
<evidence type="ECO:0000313" key="5">
    <source>
        <dbReference type="Proteomes" id="UP000229757"/>
    </source>
</evidence>
<dbReference type="OrthoDB" id="442188at2"/>
<keyword evidence="2" id="KW-0732">Signal</keyword>
<evidence type="ECO:0000259" key="3">
    <source>
        <dbReference type="Pfam" id="PF08547"/>
    </source>
</evidence>
<dbReference type="InterPro" id="IPR013857">
    <property type="entry name" value="NADH-UbQ_OxRdtase-assoc_prot30"/>
</dbReference>
<feature type="chain" id="PRO_5014694235" description="NADH:ubiquinone oxidoreductase intermediate-associated protein 30 domain-containing protein" evidence="2">
    <location>
        <begin position="24"/>
        <end position="186"/>
    </location>
</feature>
<sequence>MHYIRQLLWSSCLSLGLIASSMAEESMMIDKFDAQPELRWKYFSDQVMGGVSQGRAEFEAEQGAPVVRLSGQVSTANNGGFIQIRRDIAKGSVDSATGVYLTVRGNGQLYYLHLRTSRSLMPWQYYQASFQTSEQWQTIQLPLSAFERSSSWLSKSPKASSLRNLGIVAFGRDHIADLEIAEIGFY</sequence>
<name>A0A2K8KPA5_9GAMM</name>
<reference evidence="4 5" key="1">
    <citation type="journal article" date="2017" name="Environ. Microbiol.">
        <title>Genomic and physiological analyses of 'Reinekea forsetii' reveal a versatile opportunistic lifestyle during spring algae blooms.</title>
        <authorList>
            <person name="Avci B."/>
            <person name="Hahnke R.L."/>
            <person name="Chafee M."/>
            <person name="Fischer T."/>
            <person name="Gruber-Vodicka H."/>
            <person name="Tegetmeyer H.E."/>
            <person name="Harder J."/>
            <person name="Fuchs B.M."/>
            <person name="Amann R.I."/>
            <person name="Teeling H."/>
        </authorList>
    </citation>
    <scope>NUCLEOTIDE SEQUENCE [LARGE SCALE GENOMIC DNA]</scope>
    <source>
        <strain evidence="4 5">Hel1_31_D35</strain>
    </source>
</reference>
<evidence type="ECO:0000256" key="1">
    <source>
        <dbReference type="ARBA" id="ARBA00007884"/>
    </source>
</evidence>
<dbReference type="KEGG" id="rfo:REIFOR_01306"/>
<feature type="signal peptide" evidence="2">
    <location>
        <begin position="1"/>
        <end position="23"/>
    </location>
</feature>
<comment type="similarity">
    <text evidence="1">Belongs to the CIA30 family.</text>
</comment>
<dbReference type="InterPro" id="IPR008979">
    <property type="entry name" value="Galactose-bd-like_sf"/>
</dbReference>
<dbReference type="Proteomes" id="UP000229757">
    <property type="component" value="Chromosome"/>
</dbReference>
<protein>
    <recommendedName>
        <fullName evidence="3">NADH:ubiquinone oxidoreductase intermediate-associated protein 30 domain-containing protein</fullName>
    </recommendedName>
</protein>
<organism evidence="4 5">
    <name type="scientific">Reinekea forsetii</name>
    <dbReference type="NCBI Taxonomy" id="1336806"/>
    <lineage>
        <taxon>Bacteria</taxon>
        <taxon>Pseudomonadati</taxon>
        <taxon>Pseudomonadota</taxon>
        <taxon>Gammaproteobacteria</taxon>
        <taxon>Oceanospirillales</taxon>
        <taxon>Saccharospirillaceae</taxon>
        <taxon>Reinekea</taxon>
    </lineage>
</organism>
<feature type="domain" description="NADH:ubiquinone oxidoreductase intermediate-associated protein 30" evidence="3">
    <location>
        <begin position="36"/>
        <end position="150"/>
    </location>
</feature>
<dbReference type="EMBL" id="CP011797">
    <property type="protein sequence ID" value="ATX76452.1"/>
    <property type="molecule type" value="Genomic_DNA"/>
</dbReference>
<dbReference type="RefSeq" id="WP_100256791.1">
    <property type="nucleotide sequence ID" value="NZ_CP011797.1"/>
</dbReference>
<dbReference type="SUPFAM" id="SSF49785">
    <property type="entry name" value="Galactose-binding domain-like"/>
    <property type="match status" value="1"/>
</dbReference>
<proteinExistence type="inferred from homology"/>
<dbReference type="PANTHER" id="PTHR13194">
    <property type="entry name" value="COMPLEX I INTERMEDIATE-ASSOCIATED PROTEIN 30"/>
    <property type="match status" value="1"/>
</dbReference>
<dbReference type="AlphaFoldDB" id="A0A2K8KPA5"/>
<evidence type="ECO:0000256" key="2">
    <source>
        <dbReference type="SAM" id="SignalP"/>
    </source>
</evidence>
<dbReference type="InterPro" id="IPR039131">
    <property type="entry name" value="NDUFAF1"/>
</dbReference>